<reference evidence="19" key="3">
    <citation type="journal article" date="2016" name="Genome Announc.">
        <title>Revised genome sequence of the purple photosynthetic bacterium Blastochloris viridis.</title>
        <authorList>
            <person name="Liu L.N."/>
            <person name="Faulkner M."/>
            <person name="Liu X."/>
            <person name="Huang F."/>
            <person name="Darby A.C."/>
            <person name="Hall N."/>
        </authorList>
    </citation>
    <scope>NUCLEOTIDE SEQUENCE [LARGE SCALE GENOMIC DNA]</scope>
    <source>
        <strain evidence="19">ATCC 19567 / DSM 133 / F</strain>
    </source>
</reference>
<accession>A0A0H5BBL2</accession>
<proteinExistence type="predicted"/>
<evidence type="ECO:0000256" key="3">
    <source>
        <dbReference type="ARBA" id="ARBA00004141"/>
    </source>
</evidence>
<dbReference type="STRING" id="1079.BVIR_2657"/>
<evidence type="ECO:0000313" key="18">
    <source>
        <dbReference type="EMBL" id="CUU43084.1"/>
    </source>
</evidence>
<evidence type="ECO:0000256" key="6">
    <source>
        <dbReference type="ARBA" id="ARBA00019425"/>
    </source>
</evidence>
<evidence type="ECO:0000256" key="9">
    <source>
        <dbReference type="ARBA" id="ARBA00022617"/>
    </source>
</evidence>
<dbReference type="RefSeq" id="WP_055038031.1">
    <property type="nucleotide sequence ID" value="NZ_AP014854.2"/>
</dbReference>
<keyword evidence="19" id="KW-1185">Reference proteome</keyword>
<keyword evidence="15 16" id="KW-0472">Membrane</keyword>
<keyword evidence="10 16" id="KW-0812">Transmembrane</keyword>
<evidence type="ECO:0000256" key="2">
    <source>
        <dbReference type="ARBA" id="ARBA00004050"/>
    </source>
</evidence>
<reference evidence="17" key="1">
    <citation type="journal article" date="2015" name="Genome Announc.">
        <title>Complete Genome Sequence of the Bacteriochlorophyll b-Producing Photosynthetic Bacterium Blastochloris viridis.</title>
        <authorList>
            <person name="Tsukatani Y."/>
            <person name="Hirose Y."/>
            <person name="Harada J."/>
            <person name="Misawa N."/>
            <person name="Mori K."/>
            <person name="Inoue K."/>
            <person name="Tamiaki H."/>
        </authorList>
    </citation>
    <scope>NUCLEOTIDE SEQUENCE [LARGE SCALE GENOMIC DNA]</scope>
    <source>
        <strain evidence="17">DSM 133</strain>
    </source>
</reference>
<comment type="pathway">
    <text evidence="4">Carbohydrate metabolism; tricarboxylic acid cycle.</text>
</comment>
<evidence type="ECO:0000256" key="12">
    <source>
        <dbReference type="ARBA" id="ARBA00022982"/>
    </source>
</evidence>
<feature type="transmembrane region" description="Helical" evidence="16">
    <location>
        <begin position="33"/>
        <end position="54"/>
    </location>
</feature>
<evidence type="ECO:0000256" key="10">
    <source>
        <dbReference type="ARBA" id="ARBA00022692"/>
    </source>
</evidence>
<comment type="subunit">
    <text evidence="5">Part of an enzyme complex containing four subunits: a flavoprotein, an iron-sulfur protein, plus two membrane-anchoring proteins, SdhC and SdhD.</text>
</comment>
<dbReference type="InterPro" id="IPR000701">
    <property type="entry name" value="SuccDH_FuR_B_TM-su"/>
</dbReference>
<dbReference type="NCBIfam" id="TIGR02968">
    <property type="entry name" value="succ_dehyd_anc"/>
    <property type="match status" value="1"/>
</dbReference>
<dbReference type="GO" id="GO:0020037">
    <property type="term" value="F:heme binding"/>
    <property type="evidence" value="ECO:0007669"/>
    <property type="project" value="InterPro"/>
</dbReference>
<dbReference type="InterPro" id="IPR034804">
    <property type="entry name" value="SQR/QFR_C/D"/>
</dbReference>
<keyword evidence="13 16" id="KW-1133">Transmembrane helix</keyword>
<comment type="subcellular location">
    <subcellularLocation>
        <location evidence="3">Membrane</location>
        <topology evidence="3">Multi-pass membrane protein</topology>
    </subcellularLocation>
</comment>
<evidence type="ECO:0000313" key="19">
    <source>
        <dbReference type="Proteomes" id="UP000065734"/>
    </source>
</evidence>
<dbReference type="GO" id="GO:0046872">
    <property type="term" value="F:metal ion binding"/>
    <property type="evidence" value="ECO:0007669"/>
    <property type="project" value="UniProtKB-KW"/>
</dbReference>
<name>A0A0H5BBL2_BLAVI</name>
<evidence type="ECO:0000256" key="4">
    <source>
        <dbReference type="ARBA" id="ARBA00005163"/>
    </source>
</evidence>
<keyword evidence="11" id="KW-0479">Metal-binding</keyword>
<evidence type="ECO:0000256" key="14">
    <source>
        <dbReference type="ARBA" id="ARBA00023004"/>
    </source>
</evidence>
<sequence length="131" mass="14105">MSNANTSIRTPMARARALGSAKHGTQHFWAERITGVALIPLTLVFVGALVFLHGKDHATVLHWIANPLIAIPFVLVIATGAYHMKIGMQVIIEDYVHGDLIKFATLMANSFFCYIVGAAGVFAVLKIAFGG</sequence>
<keyword evidence="9" id="KW-0349">Heme</keyword>
<evidence type="ECO:0000256" key="1">
    <source>
        <dbReference type="ARBA" id="ARBA00001971"/>
    </source>
</evidence>
<dbReference type="SUPFAM" id="SSF81343">
    <property type="entry name" value="Fumarate reductase respiratory complex transmembrane subunits"/>
    <property type="match status" value="1"/>
</dbReference>
<dbReference type="Proteomes" id="UP000065734">
    <property type="component" value="Chromosome I"/>
</dbReference>
<feature type="transmembrane region" description="Helical" evidence="16">
    <location>
        <begin position="103"/>
        <end position="129"/>
    </location>
</feature>
<dbReference type="GO" id="GO:0016020">
    <property type="term" value="C:membrane"/>
    <property type="evidence" value="ECO:0007669"/>
    <property type="project" value="UniProtKB-SubCell"/>
</dbReference>
<dbReference type="Gene3D" id="1.20.1300.10">
    <property type="entry name" value="Fumarate reductase/succinate dehydrogenase, transmembrane subunit"/>
    <property type="match status" value="1"/>
</dbReference>
<dbReference type="UniPathway" id="UPA00223"/>
<keyword evidence="8" id="KW-0816">Tricarboxylic acid cycle</keyword>
<dbReference type="CDD" id="cd03495">
    <property type="entry name" value="SQR_TypeC_SdhD_like"/>
    <property type="match status" value="1"/>
</dbReference>
<comment type="function">
    <text evidence="2">Membrane-anchoring subunit of succinate dehydrogenase (SDH).</text>
</comment>
<dbReference type="EMBL" id="AP014854">
    <property type="protein sequence ID" value="BAR99637.1"/>
    <property type="molecule type" value="Genomic_DNA"/>
</dbReference>
<evidence type="ECO:0000256" key="8">
    <source>
        <dbReference type="ARBA" id="ARBA00022532"/>
    </source>
</evidence>
<evidence type="ECO:0000256" key="13">
    <source>
        <dbReference type="ARBA" id="ARBA00022989"/>
    </source>
</evidence>
<protein>
    <recommendedName>
        <fullName evidence="6">Succinate dehydrogenase hydrophobic membrane anchor subunit</fullName>
    </recommendedName>
</protein>
<dbReference type="AlphaFoldDB" id="A0A0H5BBL2"/>
<dbReference type="EMBL" id="LN907867">
    <property type="protein sequence ID" value="CUU43084.1"/>
    <property type="molecule type" value="Genomic_DNA"/>
</dbReference>
<evidence type="ECO:0000256" key="16">
    <source>
        <dbReference type="SAM" id="Phobius"/>
    </source>
</evidence>
<reference evidence="18" key="2">
    <citation type="submission" date="2015-11" db="EMBL/GenBank/DDBJ databases">
        <authorList>
            <person name="Zhang Y."/>
            <person name="Guo Z."/>
        </authorList>
    </citation>
    <scope>NUCLEOTIDE SEQUENCE</scope>
    <source>
        <strain evidence="18">1</strain>
    </source>
</reference>
<gene>
    <name evidence="17" type="ORF">BV133_2044</name>
    <name evidence="18" type="ORF">BVIRIDIS_21010</name>
</gene>
<evidence type="ECO:0000313" key="17">
    <source>
        <dbReference type="EMBL" id="BAR99637.1"/>
    </source>
</evidence>
<evidence type="ECO:0000256" key="11">
    <source>
        <dbReference type="ARBA" id="ARBA00022723"/>
    </source>
</evidence>
<evidence type="ECO:0000256" key="5">
    <source>
        <dbReference type="ARBA" id="ARBA00011558"/>
    </source>
</evidence>
<comment type="cofactor">
    <cofactor evidence="1">
        <name>heme</name>
        <dbReference type="ChEBI" id="CHEBI:30413"/>
    </cofactor>
</comment>
<dbReference type="InterPro" id="IPR014312">
    <property type="entry name" value="Succ_DH_anchor"/>
</dbReference>
<organism evidence="18 19">
    <name type="scientific">Blastochloris viridis</name>
    <name type="common">Rhodopseudomonas viridis</name>
    <dbReference type="NCBI Taxonomy" id="1079"/>
    <lineage>
        <taxon>Bacteria</taxon>
        <taxon>Pseudomonadati</taxon>
        <taxon>Pseudomonadota</taxon>
        <taxon>Alphaproteobacteria</taxon>
        <taxon>Hyphomicrobiales</taxon>
        <taxon>Blastochloridaceae</taxon>
        <taxon>Blastochloris</taxon>
    </lineage>
</organism>
<dbReference type="OrthoDB" id="9809280at2"/>
<feature type="transmembrane region" description="Helical" evidence="16">
    <location>
        <begin position="60"/>
        <end position="82"/>
    </location>
</feature>
<evidence type="ECO:0000256" key="7">
    <source>
        <dbReference type="ARBA" id="ARBA00022448"/>
    </source>
</evidence>
<keyword evidence="14" id="KW-0408">Iron</keyword>
<dbReference type="Pfam" id="PF01127">
    <property type="entry name" value="Sdh_cyt"/>
    <property type="match status" value="1"/>
</dbReference>
<evidence type="ECO:0000256" key="15">
    <source>
        <dbReference type="ARBA" id="ARBA00023136"/>
    </source>
</evidence>
<keyword evidence="7" id="KW-0813">Transport</keyword>
<keyword evidence="12" id="KW-0249">Electron transport</keyword>
<dbReference type="GO" id="GO:0006099">
    <property type="term" value="P:tricarboxylic acid cycle"/>
    <property type="evidence" value="ECO:0007669"/>
    <property type="project" value="UniProtKB-UniPathway"/>
</dbReference>
<dbReference type="PATRIC" id="fig|1079.6.peg.2785"/>
<dbReference type="KEGG" id="bvr:BVIR_2657"/>